<evidence type="ECO:0008006" key="5">
    <source>
        <dbReference type="Google" id="ProtNLM"/>
    </source>
</evidence>
<keyword evidence="2" id="KW-1133">Transmembrane helix</keyword>
<evidence type="ECO:0000313" key="4">
    <source>
        <dbReference type="Proteomes" id="UP000564704"/>
    </source>
</evidence>
<dbReference type="Proteomes" id="UP000564704">
    <property type="component" value="Unassembled WGS sequence"/>
</dbReference>
<feature type="region of interest" description="Disordered" evidence="1">
    <location>
        <begin position="1085"/>
        <end position="1117"/>
    </location>
</feature>
<evidence type="ECO:0000256" key="2">
    <source>
        <dbReference type="SAM" id="Phobius"/>
    </source>
</evidence>
<protein>
    <recommendedName>
        <fullName evidence="5">AsmA-like C-terminal region</fullName>
    </recommendedName>
</protein>
<proteinExistence type="predicted"/>
<sequence>MSETEDIKPPRRRWRRVLLWALAFLLALVVAGVVGLMALVGTQVSAPDWLRTRITERINADSGDLQLGLGDMSVVMEDDWIPRLSLREVTVRDEAGQPLANLTDVQGTLALKPLLQGELRPGVIQVSGVQVTLRRSVGGGLGVSLGEAATPAVEEAPSMAALLQPLEDLLREPHFASLARVEARNMTLRYEDARAQRAWTVDGGRLMLERTGEDLQIRGDFVLLGNRAYATTLAVNYTGRMGEAEAEFGVSFEDMPARDIAGQSPALTWLDALDAPISGALRAEVAEDGRLGPLNATLQIGAGVLQPTEATKPIPFSSARSYFTYDPRQQVLRFDEVSLESPWVSAQAEGQAYLVGMESGWPSELQAQFQVSRISANPAELYPAPVELEQVAMDMRLEMEPFRLSLGQMSLVDRDRYLVLRGEVQAEPEGWDLALDGEMDGLSPARLLELWPVGVKPKTRTWIDENVKTAELSEIQLAVRSQPKSRPDVFLGFDYTGLETRFIKDVPHIQAAAGHASLYDNRFVIAATEGFVQAAEGGRIDIAGTSFEVPNVAIKRGPARTQLRTESTITAALSLLNEEPFRFLDKAGRPVALADGRAVLEGRLDFLLKPGLKPDEVAFDVGGTLRDVRSEVLVPGRVLAATQLEVRAGNDSLTVGGEGRLGRVPVNGRYRAALGPEGGGAARVEGWVELSERFADEFNIGLPPGSLSGAGRADVVIDFEKGQPGAFEMTSDLAGVGLSLRQLDWSLPRAAQGRLEVAGRLGTPPELSRVALDAAGLSALGRVTLREDGQLERASFESVRVGTWLDAPVDLIGRGAGVTPAVQVRGGTVDLRQTSLSGEGQGDGQARREGGPVSLALDRLQISDGIALTDFRADLDMRRGADGSFTGKVNGGAPVRGRVVPQRGRSAFRIQSDNAGGVLGSAGLLKQARDGTLDLVLAPAEAPGTYDGQLTARDLRLKDAPALAALLNAMSVVGLLEQLDGEGIHFGEVDARFRLSPKRVTLYSGSAVGASMGISMDGYYFMESEQMDMQGVISPFYMLNGIGGIFTRRGEGLVGVNYELTGRAANPQVSMNPLSVFTPGMFRELFRRPPPERNGGQQAAPQQDERRPQDTGRGNGQ</sequence>
<reference evidence="3 4" key="1">
    <citation type="submission" date="2019-05" db="EMBL/GenBank/DDBJ databases">
        <title>Roseovarius bejariae sp. nov., a moderately halophylic bacterium isolated from a saline soil in Rambla Salada (Murcia).</title>
        <authorList>
            <person name="Castro D.J."/>
            <person name="Gomez-Altuve A."/>
            <person name="Reina J.C."/>
            <person name="Rodriguez M."/>
            <person name="Sampedro I."/>
            <person name="Llamas I."/>
            <person name="Martinez-Checa F."/>
        </authorList>
    </citation>
    <scope>NUCLEOTIDE SEQUENCE [LARGE SCALE GENOMIC DNA]</scope>
    <source>
        <strain evidence="3 4">A21</strain>
    </source>
</reference>
<gene>
    <name evidence="3" type="ORF">FDP25_02000</name>
</gene>
<dbReference type="AlphaFoldDB" id="A0A844CX42"/>
<keyword evidence="4" id="KW-1185">Reference proteome</keyword>
<name>A0A844CX42_9RHOB</name>
<evidence type="ECO:0000313" key="3">
    <source>
        <dbReference type="EMBL" id="MRU14193.1"/>
    </source>
</evidence>
<comment type="caution">
    <text evidence="3">The sequence shown here is derived from an EMBL/GenBank/DDBJ whole genome shotgun (WGS) entry which is preliminary data.</text>
</comment>
<organism evidence="3 4">
    <name type="scientific">Roseovarius bejariae</name>
    <dbReference type="NCBI Taxonomy" id="2576383"/>
    <lineage>
        <taxon>Bacteria</taxon>
        <taxon>Pseudomonadati</taxon>
        <taxon>Pseudomonadota</taxon>
        <taxon>Alphaproteobacteria</taxon>
        <taxon>Rhodobacterales</taxon>
        <taxon>Roseobacteraceae</taxon>
        <taxon>Roseovarius</taxon>
    </lineage>
</organism>
<dbReference type="RefSeq" id="WP_154148498.1">
    <property type="nucleotide sequence ID" value="NZ_SZWE01000001.1"/>
</dbReference>
<keyword evidence="2" id="KW-0812">Transmembrane</keyword>
<feature type="transmembrane region" description="Helical" evidence="2">
    <location>
        <begin position="17"/>
        <end position="40"/>
    </location>
</feature>
<evidence type="ECO:0000256" key="1">
    <source>
        <dbReference type="SAM" id="MobiDB-lite"/>
    </source>
</evidence>
<accession>A0A844CX42</accession>
<dbReference type="OrthoDB" id="7161641at2"/>
<keyword evidence="2" id="KW-0472">Membrane</keyword>
<dbReference type="EMBL" id="SZWE01000001">
    <property type="protein sequence ID" value="MRU14193.1"/>
    <property type="molecule type" value="Genomic_DNA"/>
</dbReference>